<evidence type="ECO:0000256" key="1">
    <source>
        <dbReference type="SAM" id="SignalP"/>
    </source>
</evidence>
<dbReference type="EMBL" id="CP141615">
    <property type="protein sequence ID" value="WRP17469.1"/>
    <property type="molecule type" value="Genomic_DNA"/>
</dbReference>
<keyword evidence="1" id="KW-0732">Signal</keyword>
<dbReference type="Proteomes" id="UP001332192">
    <property type="component" value="Chromosome"/>
</dbReference>
<feature type="signal peptide" evidence="1">
    <location>
        <begin position="1"/>
        <end position="27"/>
    </location>
</feature>
<keyword evidence="3" id="KW-1185">Reference proteome</keyword>
<evidence type="ECO:0000313" key="3">
    <source>
        <dbReference type="Proteomes" id="UP001332192"/>
    </source>
</evidence>
<name>A0ABZ1BXE4_9FIRM</name>
<organism evidence="2 3">
    <name type="scientific">Carboxydichorda subterranea</name>
    <dbReference type="NCBI Taxonomy" id="3109565"/>
    <lineage>
        <taxon>Bacteria</taxon>
        <taxon>Bacillati</taxon>
        <taxon>Bacillota</taxon>
        <taxon>Limnochordia</taxon>
        <taxon>Limnochordales</taxon>
        <taxon>Geochordaceae</taxon>
        <taxon>Carboxydichorda</taxon>
    </lineage>
</organism>
<gene>
    <name evidence="2" type="ORF">U7230_00175</name>
</gene>
<protein>
    <submittedName>
        <fullName evidence="2">Uncharacterized protein</fullName>
    </submittedName>
</protein>
<dbReference type="RefSeq" id="WP_324716739.1">
    <property type="nucleotide sequence ID" value="NZ_CP141615.1"/>
</dbReference>
<accession>A0ABZ1BXE4</accession>
<sequence length="564" mass="60076">MNRRHRVPLQMAAGLLALLAFGRVAGAQQIGFTVSPLLLELEGAPGSTARFEITVANESGSRPGNFTVSVAPVLQDLSGNYRVDPTGKSDRSAAEWIRVSPDRFSLEPGKGQIIAGELTFPRRFRGGAYAAVLVTLQPDEGGPQDAARQVLRNEVAVIVEAVAMTPGVRPDIHLERFSVLSAAQKGLEQYARQFGSQALIFIGDLVNEGTVHGFAAGSISLWDEAGRKIKQIPLGAGRGAILPGATVRMASILPNGLPPGHYSLQAVVNYGGPRPAILRQKFTVGSELLQASQSGRGVRLAVEPDDVTFDLLPGASRYASVRIRNLDKVPLAVSARVLPLVYDAGGNPNTEPVATQDPAAQWVELRPDTVTIEPGQVRSIQVGVRTPKDASQGGHYAQVLVTARPAREPGQDAGETQINVPLHAMLGKDLKAAGELAPLKVEPSPDGRFWLVSSVFRNTGQIHLTPSAQVIVELKTLPETAPGTEYVGDPIWVESTRLTLPPVTTPVLPGGERNLGALLEIPSQPGEYRIRAVVRYPGGQALAQEAMMRVRQTTASKQPAAQGR</sequence>
<reference evidence="2 3" key="1">
    <citation type="journal article" date="2024" name="Front. Microbiol.">
        <title>Novel thermophilic genera Geochorda gen. nov. and Carboxydochorda gen. nov. from the deep terrestrial subsurface reveal the ecophysiological diversity in the class Limnochordia.</title>
        <authorList>
            <person name="Karnachuk O.V."/>
            <person name="Lukina A.P."/>
            <person name="Avakyan M.R."/>
            <person name="Kadnikov V.V."/>
            <person name="Begmatov S."/>
            <person name="Beletsky A.V."/>
            <person name="Vlasova K.G."/>
            <person name="Novikov A.A."/>
            <person name="Shcherbakova V.A."/>
            <person name="Mardanov A.V."/>
            <person name="Ravin N.V."/>
        </authorList>
    </citation>
    <scope>NUCLEOTIDE SEQUENCE [LARGE SCALE GENOMIC DNA]</scope>
    <source>
        <strain evidence="2 3">L945</strain>
    </source>
</reference>
<evidence type="ECO:0000313" key="2">
    <source>
        <dbReference type="EMBL" id="WRP17469.1"/>
    </source>
</evidence>
<proteinExistence type="predicted"/>
<feature type="chain" id="PRO_5046174009" evidence="1">
    <location>
        <begin position="28"/>
        <end position="564"/>
    </location>
</feature>